<feature type="transmembrane region" description="Helical" evidence="1">
    <location>
        <begin position="33"/>
        <end position="54"/>
    </location>
</feature>
<feature type="transmembrane region" description="Helical" evidence="1">
    <location>
        <begin position="158"/>
        <end position="181"/>
    </location>
</feature>
<dbReference type="EMBL" id="JBHUJD010000026">
    <property type="protein sequence ID" value="MFD2312017.1"/>
    <property type="molecule type" value="Genomic_DNA"/>
</dbReference>
<evidence type="ECO:0000313" key="2">
    <source>
        <dbReference type="EMBL" id="MFD2312017.1"/>
    </source>
</evidence>
<dbReference type="Proteomes" id="UP001597425">
    <property type="component" value="Unassembled WGS sequence"/>
</dbReference>
<name>A0ABW5EEX7_9GAMM</name>
<accession>A0ABW5EEX7</accession>
<evidence type="ECO:0000313" key="3">
    <source>
        <dbReference type="Proteomes" id="UP001597425"/>
    </source>
</evidence>
<gene>
    <name evidence="2" type="ORF">ACFSKX_16440</name>
</gene>
<organism evidence="2 3">
    <name type="scientific">Microbulbifer halophilus</name>
    <dbReference type="NCBI Taxonomy" id="453963"/>
    <lineage>
        <taxon>Bacteria</taxon>
        <taxon>Pseudomonadati</taxon>
        <taxon>Pseudomonadota</taxon>
        <taxon>Gammaproteobacteria</taxon>
        <taxon>Cellvibrionales</taxon>
        <taxon>Microbulbiferaceae</taxon>
        <taxon>Microbulbifer</taxon>
    </lineage>
</organism>
<protein>
    <submittedName>
        <fullName evidence="2">Uncharacterized protein</fullName>
    </submittedName>
</protein>
<sequence length="182" mass="21395">MNLAFLFCYYAEVNISKLTFAGMSFSNFGNASAIYYFLWVIWAYFLYRFFVFFIEDERDTFVKIWQREFNSRGSKKIFKILSNEESDLNQGCGYDYYLAKKNNWSLNFQVYVSDGNDPPRVENKSRQFKRSEIFSSEIASFVYFSLLTPVLTNYLLPVLLSLFVIIVCGFGQWDGALLQVFT</sequence>
<comment type="caution">
    <text evidence="2">The sequence shown here is derived from an EMBL/GenBank/DDBJ whole genome shotgun (WGS) entry which is preliminary data.</text>
</comment>
<keyword evidence="1" id="KW-0812">Transmembrane</keyword>
<proteinExistence type="predicted"/>
<keyword evidence="3" id="KW-1185">Reference proteome</keyword>
<keyword evidence="1" id="KW-0472">Membrane</keyword>
<keyword evidence="1" id="KW-1133">Transmembrane helix</keyword>
<reference evidence="3" key="1">
    <citation type="journal article" date="2019" name="Int. J. Syst. Evol. Microbiol.">
        <title>The Global Catalogue of Microorganisms (GCM) 10K type strain sequencing project: providing services to taxonomists for standard genome sequencing and annotation.</title>
        <authorList>
            <consortium name="The Broad Institute Genomics Platform"/>
            <consortium name="The Broad Institute Genome Sequencing Center for Infectious Disease"/>
            <person name="Wu L."/>
            <person name="Ma J."/>
        </authorList>
    </citation>
    <scope>NUCLEOTIDE SEQUENCE [LARGE SCALE GENOMIC DNA]</scope>
    <source>
        <strain evidence="3">KCTC 12848</strain>
    </source>
</reference>
<evidence type="ECO:0000256" key="1">
    <source>
        <dbReference type="SAM" id="Phobius"/>
    </source>
</evidence>